<gene>
    <name evidence="5" type="ORF">SAMN05428998_10236</name>
</gene>
<dbReference type="Proteomes" id="UP000192917">
    <property type="component" value="Unassembled WGS sequence"/>
</dbReference>
<evidence type="ECO:0000256" key="3">
    <source>
        <dbReference type="ARBA" id="ARBA00022729"/>
    </source>
</evidence>
<dbReference type="InterPro" id="IPR006059">
    <property type="entry name" value="SBP"/>
</dbReference>
<evidence type="ECO:0000256" key="2">
    <source>
        <dbReference type="ARBA" id="ARBA00022448"/>
    </source>
</evidence>
<evidence type="ECO:0000313" key="5">
    <source>
        <dbReference type="EMBL" id="SME96945.1"/>
    </source>
</evidence>
<dbReference type="SUPFAM" id="SSF53850">
    <property type="entry name" value="Periplasmic binding protein-like II"/>
    <property type="match status" value="1"/>
</dbReference>
<protein>
    <submittedName>
        <fullName evidence="5">Spermidine/putrescine transport system substrate-binding protein</fullName>
    </submittedName>
</protein>
<comment type="subcellular location">
    <subcellularLocation>
        <location evidence="1">Periplasm</location>
    </subcellularLocation>
</comment>
<sequence>MPGKSAAVSAISRRAVLKGAAATLAAPLVLRAHDALSSSGTVDVFAWGDYIQDNIVKAFEKQSGIKVNLSTYGSNDEAENKLRAAGGGGFDVIFPSVDTGPNYYKDGLLAQIDESKIKTGNIIPSILRDSLSLGASYRGKRYLLPFDWGTEAITFDSKKWPLSDAEVSYGTLWQSEAKGAAAFRQKSVIMGVGLYLDSIGEVKSNRMLDVYKSEEDARRVFEACVRYILDRKANIAAFWNNATEATAAFTDAGATIGQTWDTTGLLLNRQDAKWKYRMPKEGGITWMDTVGMPAGATNKEQAYAFINFLFTPETGGMFAANTGYNSAAKGAADHAGEEYKRQFDEVYTEAALGNLWWWQPATPFYNKLRNEYVEKITNS</sequence>
<dbReference type="Pfam" id="PF13416">
    <property type="entry name" value="SBP_bac_8"/>
    <property type="match status" value="1"/>
</dbReference>
<keyword evidence="6" id="KW-1185">Reference proteome</keyword>
<keyword evidence="3" id="KW-0732">Signal</keyword>
<accession>A0A1Y6B7F8</accession>
<dbReference type="PANTHER" id="PTHR30222:SF17">
    <property type="entry name" value="SPERMIDINE_PUTRESCINE-BINDING PERIPLASMIC PROTEIN"/>
    <property type="match status" value="1"/>
</dbReference>
<dbReference type="InterPro" id="IPR006311">
    <property type="entry name" value="TAT_signal"/>
</dbReference>
<dbReference type="InterPro" id="IPR001188">
    <property type="entry name" value="Sperm_putr-bd"/>
</dbReference>
<evidence type="ECO:0000256" key="4">
    <source>
        <dbReference type="ARBA" id="ARBA00022764"/>
    </source>
</evidence>
<proteinExistence type="predicted"/>
<dbReference type="RefSeq" id="WP_085121121.1">
    <property type="nucleotide sequence ID" value="NZ_FWZX01000002.1"/>
</dbReference>
<name>A0A1Y6B7F8_9PROT</name>
<dbReference type="AlphaFoldDB" id="A0A1Y6B7F8"/>
<dbReference type="GO" id="GO:0019808">
    <property type="term" value="F:polyamine binding"/>
    <property type="evidence" value="ECO:0007669"/>
    <property type="project" value="InterPro"/>
</dbReference>
<organism evidence="5 6">
    <name type="scientific">Tistlia consotensis USBA 355</name>
    <dbReference type="NCBI Taxonomy" id="560819"/>
    <lineage>
        <taxon>Bacteria</taxon>
        <taxon>Pseudomonadati</taxon>
        <taxon>Pseudomonadota</taxon>
        <taxon>Alphaproteobacteria</taxon>
        <taxon>Rhodospirillales</taxon>
        <taxon>Rhodovibrionaceae</taxon>
        <taxon>Tistlia</taxon>
    </lineage>
</organism>
<dbReference type="GO" id="GO:0042597">
    <property type="term" value="C:periplasmic space"/>
    <property type="evidence" value="ECO:0007669"/>
    <property type="project" value="UniProtKB-SubCell"/>
</dbReference>
<evidence type="ECO:0000256" key="1">
    <source>
        <dbReference type="ARBA" id="ARBA00004418"/>
    </source>
</evidence>
<keyword evidence="2" id="KW-0813">Transport</keyword>
<evidence type="ECO:0000313" key="6">
    <source>
        <dbReference type="Proteomes" id="UP000192917"/>
    </source>
</evidence>
<dbReference type="STRING" id="560819.SAMN05428998_10236"/>
<dbReference type="EMBL" id="FWZX01000002">
    <property type="protein sequence ID" value="SME96945.1"/>
    <property type="molecule type" value="Genomic_DNA"/>
</dbReference>
<dbReference type="PANTHER" id="PTHR30222">
    <property type="entry name" value="SPERMIDINE/PUTRESCINE-BINDING PERIPLASMIC PROTEIN"/>
    <property type="match status" value="1"/>
</dbReference>
<dbReference type="PROSITE" id="PS51318">
    <property type="entry name" value="TAT"/>
    <property type="match status" value="1"/>
</dbReference>
<reference evidence="5 6" key="1">
    <citation type="submission" date="2017-04" db="EMBL/GenBank/DDBJ databases">
        <authorList>
            <person name="Afonso C.L."/>
            <person name="Miller P.J."/>
            <person name="Scott M.A."/>
            <person name="Spackman E."/>
            <person name="Goraichik I."/>
            <person name="Dimitrov K.M."/>
            <person name="Suarez D.L."/>
            <person name="Swayne D.E."/>
        </authorList>
    </citation>
    <scope>NUCLEOTIDE SEQUENCE [LARGE SCALE GENOMIC DNA]</scope>
    <source>
        <strain evidence="5 6">USBA 355</strain>
    </source>
</reference>
<dbReference type="Gene3D" id="3.40.190.10">
    <property type="entry name" value="Periplasmic binding protein-like II"/>
    <property type="match status" value="2"/>
</dbReference>
<dbReference type="PRINTS" id="PR00909">
    <property type="entry name" value="SPERMDNBNDNG"/>
</dbReference>
<keyword evidence="4" id="KW-0574">Periplasm</keyword>
<dbReference type="GO" id="GO:0015846">
    <property type="term" value="P:polyamine transport"/>
    <property type="evidence" value="ECO:0007669"/>
    <property type="project" value="InterPro"/>
</dbReference>